<protein>
    <recommendedName>
        <fullName evidence="1">Reverse transcriptase Ty1/copia-type domain-containing protein</fullName>
    </recommendedName>
</protein>
<dbReference type="InterPro" id="IPR043502">
    <property type="entry name" value="DNA/RNA_pol_sf"/>
</dbReference>
<feature type="domain" description="Reverse transcriptase Ty1/copia-type" evidence="1">
    <location>
        <begin position="6"/>
        <end position="218"/>
    </location>
</feature>
<evidence type="ECO:0000313" key="3">
    <source>
        <dbReference type="Proteomes" id="UP001472677"/>
    </source>
</evidence>
<dbReference type="InterPro" id="IPR013103">
    <property type="entry name" value="RVT_2"/>
</dbReference>
<evidence type="ECO:0000259" key="1">
    <source>
        <dbReference type="Pfam" id="PF07727"/>
    </source>
</evidence>
<dbReference type="SUPFAM" id="SSF56672">
    <property type="entry name" value="DNA/RNA polymerases"/>
    <property type="match status" value="1"/>
</dbReference>
<sequence>MDGNVQTYKGRLVAKGFQKIHDVDYDEIFSPVAMIKSIRILLAISAFHDYQIGKMDVKTAFLNGKLEEDVYMTQPEGFVTPGNSTKVCMLQRSIYGLKQASRSWNLHFNDAIKEIGFIRNEDEPCVYKKISGSIVSFIILYVDDILIIGNDIPTLQSIKTWLISCFSMKDLGEAAYILGVKIYSDRSRRLLGLSQSTYIDKVLKRFSMEESKRGFLPMTHGISLSKEMCPSTPQERERMSQIPYASAIGSIMYAMICTRLDLSYALSMTSRYLANTEELGIKGYTDTSFQTDKDDSRSQSGSVFCLNGGAVSWKSSKQDTVAEYIATSEAAKEDVWINKFISELGVVPSISDAIELQCDNNGAIAQAKEPRSHQRSKHILRCFHLIREIIDREDVEICKVHTDDNIADHLTKPLAQQKHDRHTESLSIRYVSDWS</sequence>
<organism evidence="2 3">
    <name type="scientific">Hibiscus sabdariffa</name>
    <name type="common">roselle</name>
    <dbReference type="NCBI Taxonomy" id="183260"/>
    <lineage>
        <taxon>Eukaryota</taxon>
        <taxon>Viridiplantae</taxon>
        <taxon>Streptophyta</taxon>
        <taxon>Embryophyta</taxon>
        <taxon>Tracheophyta</taxon>
        <taxon>Spermatophyta</taxon>
        <taxon>Magnoliopsida</taxon>
        <taxon>eudicotyledons</taxon>
        <taxon>Gunneridae</taxon>
        <taxon>Pentapetalae</taxon>
        <taxon>rosids</taxon>
        <taxon>malvids</taxon>
        <taxon>Malvales</taxon>
        <taxon>Malvaceae</taxon>
        <taxon>Malvoideae</taxon>
        <taxon>Hibiscus</taxon>
    </lineage>
</organism>
<evidence type="ECO:0000313" key="2">
    <source>
        <dbReference type="EMBL" id="KAK8572871.1"/>
    </source>
</evidence>
<comment type="caution">
    <text evidence="2">The sequence shown here is derived from an EMBL/GenBank/DDBJ whole genome shotgun (WGS) entry which is preliminary data.</text>
</comment>
<accession>A0ABR2F769</accession>
<dbReference type="Proteomes" id="UP001472677">
    <property type="component" value="Unassembled WGS sequence"/>
</dbReference>
<proteinExistence type="predicted"/>
<reference evidence="2 3" key="1">
    <citation type="journal article" date="2024" name="G3 (Bethesda)">
        <title>Genome assembly of Hibiscus sabdariffa L. provides insights into metabolisms of medicinal natural products.</title>
        <authorList>
            <person name="Kim T."/>
        </authorList>
    </citation>
    <scope>NUCLEOTIDE SEQUENCE [LARGE SCALE GENOMIC DNA]</scope>
    <source>
        <strain evidence="2">TK-2024</strain>
        <tissue evidence="2">Old leaves</tissue>
    </source>
</reference>
<dbReference type="PANTHER" id="PTHR11439">
    <property type="entry name" value="GAG-POL-RELATED RETROTRANSPOSON"/>
    <property type="match status" value="1"/>
</dbReference>
<dbReference type="PANTHER" id="PTHR11439:SF496">
    <property type="entry name" value="RNA-DIRECTED DNA POLYMERASE"/>
    <property type="match status" value="1"/>
</dbReference>
<name>A0ABR2F769_9ROSI</name>
<dbReference type="CDD" id="cd09272">
    <property type="entry name" value="RNase_HI_RT_Ty1"/>
    <property type="match status" value="1"/>
</dbReference>
<dbReference type="EMBL" id="JBBPBM010000008">
    <property type="protein sequence ID" value="KAK8572871.1"/>
    <property type="molecule type" value="Genomic_DNA"/>
</dbReference>
<keyword evidence="3" id="KW-1185">Reference proteome</keyword>
<gene>
    <name evidence="2" type="ORF">V6N12_028911</name>
</gene>
<dbReference type="Pfam" id="PF07727">
    <property type="entry name" value="RVT_2"/>
    <property type="match status" value="1"/>
</dbReference>